<keyword evidence="11" id="KW-1185">Reference proteome</keyword>
<dbReference type="GO" id="GO:0005886">
    <property type="term" value="C:plasma membrane"/>
    <property type="evidence" value="ECO:0007669"/>
    <property type="project" value="UniProtKB-SubCell"/>
</dbReference>
<dbReference type="STRING" id="1844.UG56_023670"/>
<dbReference type="InterPro" id="IPR050250">
    <property type="entry name" value="Macrolide_Exporter_MacB"/>
</dbReference>
<feature type="transmembrane region" description="Helical" evidence="7">
    <location>
        <begin position="369"/>
        <end position="397"/>
    </location>
</feature>
<keyword evidence="2" id="KW-1003">Cell membrane</keyword>
<evidence type="ECO:0000313" key="11">
    <source>
        <dbReference type="Proteomes" id="UP000033772"/>
    </source>
</evidence>
<dbReference type="GO" id="GO:0022857">
    <property type="term" value="F:transmembrane transporter activity"/>
    <property type="evidence" value="ECO:0007669"/>
    <property type="project" value="TreeGrafter"/>
</dbReference>
<comment type="similarity">
    <text evidence="6">Belongs to the ABC-4 integral membrane protein family.</text>
</comment>
<accession>A0A1J4MY79</accession>
<organism evidence="10 11">
    <name type="scientific">Nocardioides luteus</name>
    <dbReference type="NCBI Taxonomy" id="1844"/>
    <lineage>
        <taxon>Bacteria</taxon>
        <taxon>Bacillati</taxon>
        <taxon>Actinomycetota</taxon>
        <taxon>Actinomycetes</taxon>
        <taxon>Propionibacteriales</taxon>
        <taxon>Nocardioidaceae</taxon>
        <taxon>Nocardioides</taxon>
    </lineage>
</organism>
<dbReference type="EMBL" id="JZDQ02000042">
    <property type="protein sequence ID" value="OIJ24293.1"/>
    <property type="molecule type" value="Genomic_DNA"/>
</dbReference>
<dbReference type="InterPro" id="IPR025857">
    <property type="entry name" value="MacB_PCD"/>
</dbReference>
<dbReference type="Proteomes" id="UP000033772">
    <property type="component" value="Unassembled WGS sequence"/>
</dbReference>
<evidence type="ECO:0000256" key="7">
    <source>
        <dbReference type="SAM" id="Phobius"/>
    </source>
</evidence>
<feature type="domain" description="MacB-like periplasmic core" evidence="9">
    <location>
        <begin position="31"/>
        <end position="219"/>
    </location>
</feature>
<name>A0A1J4MY79_9ACTN</name>
<comment type="subcellular location">
    <subcellularLocation>
        <location evidence="1">Cell membrane</location>
        <topology evidence="1">Multi-pass membrane protein</topology>
    </subcellularLocation>
</comment>
<comment type="caution">
    <text evidence="10">The sequence shown here is derived from an EMBL/GenBank/DDBJ whole genome shotgun (WGS) entry which is preliminary data.</text>
</comment>
<dbReference type="OrthoDB" id="3510103at2"/>
<dbReference type="PANTHER" id="PTHR30572:SF4">
    <property type="entry name" value="ABC TRANSPORTER PERMEASE YTRF"/>
    <property type="match status" value="1"/>
</dbReference>
<evidence type="ECO:0000256" key="1">
    <source>
        <dbReference type="ARBA" id="ARBA00004651"/>
    </source>
</evidence>
<dbReference type="AlphaFoldDB" id="A0A1J4MY79"/>
<dbReference type="Pfam" id="PF02687">
    <property type="entry name" value="FtsX"/>
    <property type="match status" value="1"/>
</dbReference>
<keyword evidence="3 7" id="KW-0812">Transmembrane</keyword>
<dbReference type="RefSeq" id="WP_045550685.1">
    <property type="nucleotide sequence ID" value="NZ_JZDQ02000042.1"/>
</dbReference>
<evidence type="ECO:0000256" key="6">
    <source>
        <dbReference type="ARBA" id="ARBA00038076"/>
    </source>
</evidence>
<evidence type="ECO:0000256" key="2">
    <source>
        <dbReference type="ARBA" id="ARBA00022475"/>
    </source>
</evidence>
<sequence>MRTALGRLVTGLAASTVEAWQELRIHKLRVLLSLVGVAVAVASITATVAAGQIAKQMFTESYETDGRPAHISIMAYDGRSGMPLSVERVRPAFQTVAERFDVTYASARISVYDIKATATSRSKRIELMGVDPAYAAIHRVVVPQGRWLAASDEERLSPALVVDETFLKKLGLQGTPLPTSVDLKGQGMSVTATIIGVTSLRGYGTPRAFMLADSLEHWQSGAPTDAAYEMWVPVDGADELAGEINMAMRAELPGLQVDAQRDDYMAWGGEDPIGPVKWVIIGIAGIILLLGALSLLNIALVTIQQRIREIGIRRSFGATTGRVFFSVMMESVVATVVAGVIGVLLAVAAVKNPLVEKYVLRGIDDVPPFPLSAAFLGLAVALAVGALAGILPAMIAARVRIIDAIRF</sequence>
<evidence type="ECO:0000259" key="9">
    <source>
        <dbReference type="Pfam" id="PF12704"/>
    </source>
</evidence>
<dbReference type="InterPro" id="IPR003838">
    <property type="entry name" value="ABC3_permease_C"/>
</dbReference>
<feature type="domain" description="ABC3 transporter permease C-terminal" evidence="8">
    <location>
        <begin position="283"/>
        <end position="398"/>
    </location>
</feature>
<dbReference type="Pfam" id="PF12704">
    <property type="entry name" value="MacB_PCD"/>
    <property type="match status" value="1"/>
</dbReference>
<evidence type="ECO:0000256" key="3">
    <source>
        <dbReference type="ARBA" id="ARBA00022692"/>
    </source>
</evidence>
<gene>
    <name evidence="10" type="ORF">UG56_023670</name>
</gene>
<feature type="transmembrane region" description="Helical" evidence="7">
    <location>
        <begin position="278"/>
        <end position="303"/>
    </location>
</feature>
<feature type="transmembrane region" description="Helical" evidence="7">
    <location>
        <begin position="323"/>
        <end position="349"/>
    </location>
</feature>
<dbReference type="PANTHER" id="PTHR30572">
    <property type="entry name" value="MEMBRANE COMPONENT OF TRANSPORTER-RELATED"/>
    <property type="match status" value="1"/>
</dbReference>
<reference evidence="10" key="1">
    <citation type="submission" date="2016-10" db="EMBL/GenBank/DDBJ databases">
        <title>Draft Genome Sequence of Nocardioides luteus Strain BAFB, an Alkane-Degrading Bacterium Isolated from JP-7 Polluted Soil.</title>
        <authorList>
            <person name="Brown L."/>
            <person name="Ruiz O.N."/>
            <person name="Gunasekera T."/>
        </authorList>
    </citation>
    <scope>NUCLEOTIDE SEQUENCE [LARGE SCALE GENOMIC DNA]</scope>
    <source>
        <strain evidence="10">BAFB</strain>
    </source>
</reference>
<keyword evidence="4 7" id="KW-1133">Transmembrane helix</keyword>
<protein>
    <submittedName>
        <fullName evidence="10">ABC transporter permease</fullName>
    </submittedName>
</protein>
<evidence type="ECO:0000256" key="4">
    <source>
        <dbReference type="ARBA" id="ARBA00022989"/>
    </source>
</evidence>
<evidence type="ECO:0000259" key="8">
    <source>
        <dbReference type="Pfam" id="PF02687"/>
    </source>
</evidence>
<evidence type="ECO:0000256" key="5">
    <source>
        <dbReference type="ARBA" id="ARBA00023136"/>
    </source>
</evidence>
<keyword evidence="5 7" id="KW-0472">Membrane</keyword>
<evidence type="ECO:0000313" key="10">
    <source>
        <dbReference type="EMBL" id="OIJ24293.1"/>
    </source>
</evidence>
<proteinExistence type="inferred from homology"/>